<proteinExistence type="predicted"/>
<dbReference type="Proteomes" id="UP000003711">
    <property type="component" value="Unassembled WGS sequence"/>
</dbReference>
<dbReference type="HOGENOM" id="CLU_2314445_0_0_10"/>
<gene>
    <name evidence="1" type="ORF">BACCELL_00633</name>
</gene>
<organism evidence="1 2">
    <name type="scientific">Bacteroides cellulosilyticus DSM 14838</name>
    <dbReference type="NCBI Taxonomy" id="537012"/>
    <lineage>
        <taxon>Bacteria</taxon>
        <taxon>Pseudomonadati</taxon>
        <taxon>Bacteroidota</taxon>
        <taxon>Bacteroidia</taxon>
        <taxon>Bacteroidales</taxon>
        <taxon>Bacteroidaceae</taxon>
        <taxon>Bacteroides</taxon>
    </lineage>
</organism>
<dbReference type="AlphaFoldDB" id="E2N8N8"/>
<dbReference type="EMBL" id="ACCH01000062">
    <property type="protein sequence ID" value="EEF91734.1"/>
    <property type="molecule type" value="Genomic_DNA"/>
</dbReference>
<accession>E2N8N8</accession>
<sequence length="99" mass="11713">MELRQSLLQEIANIIDSDELTRKTLEYVRKLRTKEAKKKEIETKEDLTPYTMEEINSWMDEAEAEEEAGIPGMPHEEVFSNMEKKYPWLCLHPTLTLEQ</sequence>
<protein>
    <submittedName>
        <fullName evidence="1">Uncharacterized protein</fullName>
    </submittedName>
</protein>
<name>E2N8N8_9BACE</name>
<reference evidence="1 2" key="2">
    <citation type="submission" date="2009-01" db="EMBL/GenBank/DDBJ databases">
        <title>Draft genome sequence of Bacteroides cellulosilyticus (DSM 14838).</title>
        <authorList>
            <person name="Sudarsanam P."/>
            <person name="Ley R."/>
            <person name="Guruge J."/>
            <person name="Turnbaugh P.J."/>
            <person name="Mahowald M."/>
            <person name="Liep D."/>
            <person name="Gordon J."/>
        </authorList>
    </citation>
    <scope>NUCLEOTIDE SEQUENCE [LARGE SCALE GENOMIC DNA]</scope>
    <source>
        <strain evidence="1 2">DSM 14838</strain>
    </source>
</reference>
<comment type="caution">
    <text evidence="1">The sequence shown here is derived from an EMBL/GenBank/DDBJ whole genome shotgun (WGS) entry which is preliminary data.</text>
</comment>
<dbReference type="RefSeq" id="WP_007210023.1">
    <property type="nucleotide sequence ID" value="NZ_EQ973488.1"/>
</dbReference>
<evidence type="ECO:0000313" key="2">
    <source>
        <dbReference type="Proteomes" id="UP000003711"/>
    </source>
</evidence>
<evidence type="ECO:0000313" key="1">
    <source>
        <dbReference type="EMBL" id="EEF91734.1"/>
    </source>
</evidence>
<reference evidence="1 2" key="1">
    <citation type="submission" date="2008-12" db="EMBL/GenBank/DDBJ databases">
        <authorList>
            <person name="Fulton L."/>
            <person name="Clifton S."/>
            <person name="Fulton B."/>
            <person name="Xu J."/>
            <person name="Minx P."/>
            <person name="Pepin K.H."/>
            <person name="Johnson M."/>
            <person name="Bhonagiri V."/>
            <person name="Nash W.E."/>
            <person name="Mardis E.R."/>
            <person name="Wilson R.K."/>
        </authorList>
    </citation>
    <scope>NUCLEOTIDE SEQUENCE [LARGE SCALE GENOMIC DNA]</scope>
    <source>
        <strain evidence="1 2">DSM 14838</strain>
    </source>
</reference>